<feature type="transmembrane region" description="Helical" evidence="6">
    <location>
        <begin position="374"/>
        <end position="396"/>
    </location>
</feature>
<sequence>MEGSGKTPKTHPDGPAVDMKSAEADSGAQDCGKSRGSCRERMRGLIPEEYRNELIHLFRLAGPVIISQLMVFLISFVSMVFCGHLGKIEAGERVSLAFGSGSFSLVSRALSWDPALFVSWRRLGAETLKRVGVILQRGVLILLLACFPCWAVLINTEPLLLAFKQNPEVSRLSQLYVNIFMPSLPASFMYQLQSRYLQNQRIIWPQVITGAIGNIFNAIINYVLLYPLDLGVAGSAAANAISQFLLAVLLFVYICVKGLHKATWGGWSLECLQDWGPFVKLAIPSMLMLCLEWWIFELAVIAYMFPLGISAAASVRVGNALGAGKVEQAKLSCKVPIICAFINAFIMGTILGSTKDVIGYIFTSDQEILDKAPGVVFVLGFTHFFDCIAGITGGILRGAGKQMVGALCNLVGYYLFGVPIGVSLMFAAHMSVEGRTASVEAPFRLSGLSQTVRVVCRAVDGTHSLCVHAVHFLLIYLWKLNWKKASEEGVQIKDEKEAVGMETTDCNQSQVSVTAPPCDGEDRTYEKVSIPEEIKATNKTVGDVLSVKQLVLRRGLVLLLMLVILAAGIIASRLLTSLLQ</sequence>
<evidence type="ECO:0000256" key="5">
    <source>
        <dbReference type="ARBA" id="ARBA00023136"/>
    </source>
</evidence>
<feature type="transmembrane region" description="Helical" evidence="6">
    <location>
        <begin position="556"/>
        <end position="575"/>
    </location>
</feature>
<evidence type="ECO:0000256" key="1">
    <source>
        <dbReference type="ARBA" id="ARBA00004141"/>
    </source>
</evidence>
<comment type="similarity">
    <text evidence="2 6">Belongs to the multi antimicrobial extrusion (MATE) (TC 2.A.66.1) family.</text>
</comment>
<accession>A0A834L1L9</accession>
<comment type="caution">
    <text evidence="6">Lacks conserved residue(s) required for the propagation of feature annotation.</text>
</comment>
<reference evidence="8" key="1">
    <citation type="journal article" name="BMC Genomics">
        <title>Long-read sequencing and de novo genome assembly of marine medaka (Oryzias melastigma).</title>
        <authorList>
            <person name="Liang P."/>
            <person name="Saqib H.S.A."/>
            <person name="Ni X."/>
            <person name="Shen Y."/>
        </authorList>
    </citation>
    <scope>NUCLEOTIDE SEQUENCE</scope>
    <source>
        <strain evidence="8">Bigg-433</strain>
    </source>
</reference>
<dbReference type="GO" id="GO:0016020">
    <property type="term" value="C:membrane"/>
    <property type="evidence" value="ECO:0007669"/>
    <property type="project" value="UniProtKB-SubCell"/>
</dbReference>
<protein>
    <recommendedName>
        <fullName evidence="6">Multidrug and toxin extrusion protein</fullName>
    </recommendedName>
</protein>
<dbReference type="GO" id="GO:1990961">
    <property type="term" value="P:xenobiotic detoxification by transmembrane export across the plasma membrane"/>
    <property type="evidence" value="ECO:0007669"/>
    <property type="project" value="InterPro"/>
</dbReference>
<keyword evidence="5 6" id="KW-0472">Membrane</keyword>
<dbReference type="InterPro" id="IPR045069">
    <property type="entry name" value="MATE_euk"/>
</dbReference>
<evidence type="ECO:0000313" key="9">
    <source>
        <dbReference type="Proteomes" id="UP000646548"/>
    </source>
</evidence>
<dbReference type="PANTHER" id="PTHR11206">
    <property type="entry name" value="MULTIDRUG RESISTANCE PROTEIN"/>
    <property type="match status" value="1"/>
</dbReference>
<dbReference type="Proteomes" id="UP000646548">
    <property type="component" value="Unassembled WGS sequence"/>
</dbReference>
<feature type="transmembrane region" description="Helical" evidence="6">
    <location>
        <begin position="60"/>
        <end position="81"/>
    </location>
</feature>
<dbReference type="AlphaFoldDB" id="A0A834L1L9"/>
<dbReference type="GO" id="GO:0015297">
    <property type="term" value="F:antiporter activity"/>
    <property type="evidence" value="ECO:0007669"/>
    <property type="project" value="InterPro"/>
</dbReference>
<dbReference type="CDD" id="cd13132">
    <property type="entry name" value="MATE_eukaryotic"/>
    <property type="match status" value="1"/>
</dbReference>
<feature type="region of interest" description="Disordered" evidence="7">
    <location>
        <begin position="1"/>
        <end position="36"/>
    </location>
</feature>
<evidence type="ECO:0000256" key="4">
    <source>
        <dbReference type="ARBA" id="ARBA00022989"/>
    </source>
</evidence>
<comment type="subcellular location">
    <subcellularLocation>
        <location evidence="1">Membrane</location>
        <topology evidence="1">Multi-pass membrane protein</topology>
    </subcellularLocation>
</comment>
<feature type="transmembrane region" description="Helical" evidence="6">
    <location>
        <begin position="236"/>
        <end position="256"/>
    </location>
</feature>
<evidence type="ECO:0000313" key="8">
    <source>
        <dbReference type="EMBL" id="KAF6738610.1"/>
    </source>
</evidence>
<evidence type="ECO:0000256" key="6">
    <source>
        <dbReference type="RuleBase" id="RU004914"/>
    </source>
</evidence>
<dbReference type="GO" id="GO:0042910">
    <property type="term" value="F:xenobiotic transmembrane transporter activity"/>
    <property type="evidence" value="ECO:0007669"/>
    <property type="project" value="InterPro"/>
</dbReference>
<organism evidence="8 9">
    <name type="scientific">Oryzias melastigma</name>
    <name type="common">Marine medaka</name>
    <dbReference type="NCBI Taxonomy" id="30732"/>
    <lineage>
        <taxon>Eukaryota</taxon>
        <taxon>Metazoa</taxon>
        <taxon>Chordata</taxon>
        <taxon>Craniata</taxon>
        <taxon>Vertebrata</taxon>
        <taxon>Euteleostomi</taxon>
        <taxon>Actinopterygii</taxon>
        <taxon>Neopterygii</taxon>
        <taxon>Teleostei</taxon>
        <taxon>Neoteleostei</taxon>
        <taxon>Acanthomorphata</taxon>
        <taxon>Ovalentaria</taxon>
        <taxon>Atherinomorphae</taxon>
        <taxon>Beloniformes</taxon>
        <taxon>Adrianichthyidae</taxon>
        <taxon>Oryziinae</taxon>
        <taxon>Oryzias</taxon>
    </lineage>
</organism>
<dbReference type="InterPro" id="IPR002528">
    <property type="entry name" value="MATE_fam"/>
</dbReference>
<name>A0A834L1L9_ORYME</name>
<feature type="transmembrane region" description="Helical" evidence="6">
    <location>
        <begin position="335"/>
        <end position="354"/>
    </location>
</feature>
<evidence type="ECO:0000256" key="3">
    <source>
        <dbReference type="ARBA" id="ARBA00022692"/>
    </source>
</evidence>
<keyword evidence="3 6" id="KW-0812">Transmembrane</keyword>
<feature type="transmembrane region" description="Helical" evidence="6">
    <location>
        <begin position="403"/>
        <end position="428"/>
    </location>
</feature>
<feature type="transmembrane region" description="Helical" evidence="6">
    <location>
        <begin position="302"/>
        <end position="323"/>
    </location>
</feature>
<keyword evidence="4 6" id="KW-1133">Transmembrane helix</keyword>
<feature type="transmembrane region" description="Helical" evidence="6">
    <location>
        <begin position="131"/>
        <end position="153"/>
    </location>
</feature>
<feature type="transmembrane region" description="Helical" evidence="6">
    <location>
        <begin position="202"/>
        <end position="224"/>
    </location>
</feature>
<comment type="caution">
    <text evidence="8">The sequence shown here is derived from an EMBL/GenBank/DDBJ whole genome shotgun (WGS) entry which is preliminary data.</text>
</comment>
<evidence type="ECO:0000256" key="2">
    <source>
        <dbReference type="ARBA" id="ARBA00010199"/>
    </source>
</evidence>
<evidence type="ECO:0000256" key="7">
    <source>
        <dbReference type="SAM" id="MobiDB-lite"/>
    </source>
</evidence>
<proteinExistence type="inferred from homology"/>
<dbReference type="EMBL" id="WKFB01000022">
    <property type="protein sequence ID" value="KAF6738610.1"/>
    <property type="molecule type" value="Genomic_DNA"/>
</dbReference>
<gene>
    <name evidence="8" type="ORF">FQA47_022362</name>
</gene>
<dbReference type="Pfam" id="PF01554">
    <property type="entry name" value="MatE"/>
    <property type="match status" value="2"/>
</dbReference>